<evidence type="ECO:0000313" key="2">
    <source>
        <dbReference type="Proteomes" id="UP001055072"/>
    </source>
</evidence>
<accession>A0ACB8TSU5</accession>
<organism evidence="1 2">
    <name type="scientific">Irpex rosettiformis</name>
    <dbReference type="NCBI Taxonomy" id="378272"/>
    <lineage>
        <taxon>Eukaryota</taxon>
        <taxon>Fungi</taxon>
        <taxon>Dikarya</taxon>
        <taxon>Basidiomycota</taxon>
        <taxon>Agaricomycotina</taxon>
        <taxon>Agaricomycetes</taxon>
        <taxon>Polyporales</taxon>
        <taxon>Irpicaceae</taxon>
        <taxon>Irpex</taxon>
    </lineage>
</organism>
<dbReference type="EMBL" id="MU274937">
    <property type="protein sequence ID" value="KAI0084929.1"/>
    <property type="molecule type" value="Genomic_DNA"/>
</dbReference>
<keyword evidence="2" id="KW-1185">Reference proteome</keyword>
<sequence length="351" mass="39223">MTVFYEDGVEAGIRLIEQEWFVLAERHFGKLSEAMNRTQNESPCVRCAEPEDEEVLTWPPAPMLRDRSLESEQAIQPFRRLSTCAEADSDTFRFNANNSPIPRGRLGPQTSWEESVRIINTHLNCFTEELAQSMLGSMDAKAVSQIAEVFRDEGTDNGIAYLDQLWNRWMSGWRSPVHSVLDAPISDQSTAQLSSLPLFGLPLTSSPEYINATLPIEHMQTPAQAVETRPLYDQQGGDAFYAPVNPTNPDYVHYLAMRSRAESIARWVASSGRPDWARNGYANPDHTSDDCPGSWTLDFIERGRERGLDAISEAFSTATAGHEPQNAPVWSLPGIQGLPPHLSTQGRIWGM</sequence>
<proteinExistence type="predicted"/>
<evidence type="ECO:0000313" key="1">
    <source>
        <dbReference type="EMBL" id="KAI0084929.1"/>
    </source>
</evidence>
<reference evidence="1" key="1">
    <citation type="journal article" date="2021" name="Environ. Microbiol.">
        <title>Gene family expansions and transcriptome signatures uncover fungal adaptations to wood decay.</title>
        <authorList>
            <person name="Hage H."/>
            <person name="Miyauchi S."/>
            <person name="Viragh M."/>
            <person name="Drula E."/>
            <person name="Min B."/>
            <person name="Chaduli D."/>
            <person name="Navarro D."/>
            <person name="Favel A."/>
            <person name="Norest M."/>
            <person name="Lesage-Meessen L."/>
            <person name="Balint B."/>
            <person name="Merenyi Z."/>
            <person name="de Eugenio L."/>
            <person name="Morin E."/>
            <person name="Martinez A.T."/>
            <person name="Baldrian P."/>
            <person name="Stursova M."/>
            <person name="Martinez M.J."/>
            <person name="Novotny C."/>
            <person name="Magnuson J.K."/>
            <person name="Spatafora J.W."/>
            <person name="Maurice S."/>
            <person name="Pangilinan J."/>
            <person name="Andreopoulos W."/>
            <person name="LaButti K."/>
            <person name="Hundley H."/>
            <person name="Na H."/>
            <person name="Kuo A."/>
            <person name="Barry K."/>
            <person name="Lipzen A."/>
            <person name="Henrissat B."/>
            <person name="Riley R."/>
            <person name="Ahrendt S."/>
            <person name="Nagy L.G."/>
            <person name="Grigoriev I.V."/>
            <person name="Martin F."/>
            <person name="Rosso M.N."/>
        </authorList>
    </citation>
    <scope>NUCLEOTIDE SEQUENCE</scope>
    <source>
        <strain evidence="1">CBS 384.51</strain>
    </source>
</reference>
<comment type="caution">
    <text evidence="1">The sequence shown here is derived from an EMBL/GenBank/DDBJ whole genome shotgun (WGS) entry which is preliminary data.</text>
</comment>
<dbReference type="Proteomes" id="UP001055072">
    <property type="component" value="Unassembled WGS sequence"/>
</dbReference>
<gene>
    <name evidence="1" type="ORF">BDY19DRAFT_968878</name>
</gene>
<name>A0ACB8TSU5_9APHY</name>
<protein>
    <submittedName>
        <fullName evidence="1">Uncharacterized protein</fullName>
    </submittedName>
</protein>